<organism evidence="1 2">
    <name type="scientific">Bacteroides fragilis</name>
    <dbReference type="NCBI Taxonomy" id="817"/>
    <lineage>
        <taxon>Bacteria</taxon>
        <taxon>Pseudomonadati</taxon>
        <taxon>Bacteroidota</taxon>
        <taxon>Bacteroidia</taxon>
        <taxon>Bacteroidales</taxon>
        <taxon>Bacteroidaceae</taxon>
        <taxon>Bacteroides</taxon>
    </lineage>
</organism>
<evidence type="ECO:0000313" key="1">
    <source>
        <dbReference type="EMBL" id="RHH07915.1"/>
    </source>
</evidence>
<evidence type="ECO:0000313" key="2">
    <source>
        <dbReference type="Proteomes" id="UP000266644"/>
    </source>
</evidence>
<comment type="caution">
    <text evidence="1">The sequence shown here is derived from an EMBL/GenBank/DDBJ whole genome shotgun (WGS) entry which is preliminary data.</text>
</comment>
<dbReference type="Proteomes" id="UP000266644">
    <property type="component" value="Unassembled WGS sequence"/>
</dbReference>
<reference evidence="1 2" key="1">
    <citation type="submission" date="2018-08" db="EMBL/GenBank/DDBJ databases">
        <title>A genome reference for cultivated species of the human gut microbiota.</title>
        <authorList>
            <person name="Zou Y."/>
            <person name="Xue W."/>
            <person name="Luo G."/>
        </authorList>
    </citation>
    <scope>NUCLEOTIDE SEQUENCE [LARGE SCALE GENOMIC DNA]</scope>
    <source>
        <strain evidence="1 2">AM18-6</strain>
    </source>
</reference>
<accession>A0A396BVW2</accession>
<proteinExistence type="predicted"/>
<sequence>MAVRISKIQNRWMESLREKKNVKIVRWCIHATDLPLVNGFYKLESSSYRKIDELIVVMLTDFESSETFAYNLLKDWVAEYGKELEKCANLPWDDFHLYKERVDNLKDVNYQEKLLVELLKSYQKFIPNPLNRMFLLGILPRNLSTYEELNDWLDKFVALLSENIGITLVDYTGSDVYSSLIKKWKKDSVTIELDDMDISGAYAELMQQGNPHDPNQQIRMLVIEMGKAASKKKQKEIHVLGSRMIEIGQVSGDVNLWTYAYLVYAGFLFEFKDEQIISLLDKGIYIQKNALAAGILDKVTMLLPLYGYKASYYNFTKQYEKAFQCFALEVTTACEMNDMLGAISASKNAIIIAENHAMAYKMIELLQPLFPRFYALSDEELRTTEFFFIVFYYLHHSEEISKEEYHKIEDRMVFLFGDNWEKRSISKIGIFSNPQTIMEDAFS</sequence>
<gene>
    <name evidence="1" type="ORF">DW228_18450</name>
</gene>
<dbReference type="AlphaFoldDB" id="A0A396BVW2"/>
<dbReference type="EMBL" id="QRJE01000032">
    <property type="protein sequence ID" value="RHH07915.1"/>
    <property type="molecule type" value="Genomic_DNA"/>
</dbReference>
<name>A0A396BVW2_BACFG</name>
<protein>
    <submittedName>
        <fullName evidence="1">Uncharacterized protein</fullName>
    </submittedName>
</protein>